<evidence type="ECO:0000256" key="5">
    <source>
        <dbReference type="ARBA" id="ARBA00022884"/>
    </source>
</evidence>
<evidence type="ECO:0000256" key="2">
    <source>
        <dbReference type="ARBA" id="ARBA00022801"/>
    </source>
</evidence>
<evidence type="ECO:0000256" key="7">
    <source>
        <dbReference type="RuleBase" id="RU000492"/>
    </source>
</evidence>
<evidence type="ECO:0000256" key="4">
    <source>
        <dbReference type="ARBA" id="ARBA00022840"/>
    </source>
</evidence>
<dbReference type="Pfam" id="PF00270">
    <property type="entry name" value="DEAD"/>
    <property type="match status" value="1"/>
</dbReference>
<comment type="domain">
    <text evidence="8">The Q motif is unique to and characteristic of the DEAD box family of RNA helicases and controls ATP binding and hydrolysis.</text>
</comment>
<comment type="caution">
    <text evidence="13">The sequence shown here is derived from an EMBL/GenBank/DDBJ whole genome shotgun (WGS) entry which is preliminary data.</text>
</comment>
<dbReference type="PROSITE" id="PS51192">
    <property type="entry name" value="HELICASE_ATP_BIND_1"/>
    <property type="match status" value="1"/>
</dbReference>
<dbReference type="InterPro" id="IPR025313">
    <property type="entry name" value="SPB4-like_CTE"/>
</dbReference>
<dbReference type="InterPro" id="IPR001650">
    <property type="entry name" value="Helicase_C-like"/>
</dbReference>
<comment type="catalytic activity">
    <reaction evidence="8">
        <text>ATP + H2O = ADP + phosphate + H(+)</text>
        <dbReference type="Rhea" id="RHEA:13065"/>
        <dbReference type="ChEBI" id="CHEBI:15377"/>
        <dbReference type="ChEBI" id="CHEBI:15378"/>
        <dbReference type="ChEBI" id="CHEBI:30616"/>
        <dbReference type="ChEBI" id="CHEBI:43474"/>
        <dbReference type="ChEBI" id="CHEBI:456216"/>
        <dbReference type="EC" id="3.6.4.13"/>
    </reaction>
</comment>
<name>A0ABR2YQU7_9CHLO</name>
<dbReference type="PROSITE" id="PS00039">
    <property type="entry name" value="DEAD_ATP_HELICASE"/>
    <property type="match status" value="1"/>
</dbReference>
<evidence type="ECO:0000259" key="12">
    <source>
        <dbReference type="PROSITE" id="PS51195"/>
    </source>
</evidence>
<feature type="region of interest" description="Disordered" evidence="9">
    <location>
        <begin position="58"/>
        <end position="81"/>
    </location>
</feature>
<dbReference type="SMART" id="SM01178">
    <property type="entry name" value="DUF4217"/>
    <property type="match status" value="1"/>
</dbReference>
<keyword evidence="3 7" id="KW-0347">Helicase</keyword>
<feature type="compositionally biased region" description="Basic and acidic residues" evidence="9">
    <location>
        <begin position="674"/>
        <end position="699"/>
    </location>
</feature>
<keyword evidence="14" id="KW-1185">Reference proteome</keyword>
<dbReference type="PANTHER" id="PTHR24031">
    <property type="entry name" value="RNA HELICASE"/>
    <property type="match status" value="1"/>
</dbReference>
<evidence type="ECO:0000256" key="1">
    <source>
        <dbReference type="ARBA" id="ARBA00022741"/>
    </source>
</evidence>
<dbReference type="InterPro" id="IPR011545">
    <property type="entry name" value="DEAD/DEAH_box_helicase_dom"/>
</dbReference>
<evidence type="ECO:0000259" key="10">
    <source>
        <dbReference type="PROSITE" id="PS51192"/>
    </source>
</evidence>
<dbReference type="Pfam" id="PF13959">
    <property type="entry name" value="CTE_SPB4"/>
    <property type="match status" value="1"/>
</dbReference>
<feature type="domain" description="Helicase ATP-binding" evidence="10">
    <location>
        <begin position="180"/>
        <end position="366"/>
    </location>
</feature>
<feature type="region of interest" description="Disordered" evidence="9">
    <location>
        <begin position="1"/>
        <end position="21"/>
    </location>
</feature>
<dbReference type="Proteomes" id="UP001491310">
    <property type="component" value="Unassembled WGS sequence"/>
</dbReference>
<dbReference type="Gene3D" id="3.40.50.300">
    <property type="entry name" value="P-loop containing nucleotide triphosphate hydrolases"/>
    <property type="match status" value="2"/>
</dbReference>
<dbReference type="PROSITE" id="PS51195">
    <property type="entry name" value="Q_MOTIF"/>
    <property type="match status" value="1"/>
</dbReference>
<dbReference type="InterPro" id="IPR027417">
    <property type="entry name" value="P-loop_NTPase"/>
</dbReference>
<keyword evidence="1 7" id="KW-0547">Nucleotide-binding</keyword>
<proteinExistence type="inferred from homology"/>
<evidence type="ECO:0000256" key="9">
    <source>
        <dbReference type="SAM" id="MobiDB-lite"/>
    </source>
</evidence>
<keyword evidence="4 7" id="KW-0067">ATP-binding</keyword>
<comment type="similarity">
    <text evidence="7">Belongs to the DEAD box helicase family.</text>
</comment>
<evidence type="ECO:0000256" key="8">
    <source>
        <dbReference type="RuleBase" id="RU365068"/>
    </source>
</evidence>
<comment type="function">
    <text evidence="8">RNA helicase.</text>
</comment>
<evidence type="ECO:0000313" key="13">
    <source>
        <dbReference type="EMBL" id="KAK9909379.1"/>
    </source>
</evidence>
<organism evidence="13 14">
    <name type="scientific">Coccomyxa subellipsoidea</name>
    <dbReference type="NCBI Taxonomy" id="248742"/>
    <lineage>
        <taxon>Eukaryota</taxon>
        <taxon>Viridiplantae</taxon>
        <taxon>Chlorophyta</taxon>
        <taxon>core chlorophytes</taxon>
        <taxon>Trebouxiophyceae</taxon>
        <taxon>Trebouxiophyceae incertae sedis</taxon>
        <taxon>Coccomyxaceae</taxon>
        <taxon>Coccomyxa</taxon>
    </lineage>
</organism>
<feature type="domain" description="Helicase C-terminal" evidence="11">
    <location>
        <begin position="409"/>
        <end position="582"/>
    </location>
</feature>
<dbReference type="InterPro" id="IPR014014">
    <property type="entry name" value="RNA_helicase_DEAD_Q_motif"/>
</dbReference>
<sequence>MRKQTSAKSEQGPHEEFAGDPAVIALVEAGEPQHVEESEEEDVLEVVAKLKQRDAGLQAALPSTADGNGIPFDQDEESDEERGFVSFIDERKTMRYASKRRVKEEEDPKKKKVKFKGTKSNMKTGELVHAESSVPASQKLEVFGPVDSSSFKGLGLAQTLSDHLEEINFVTPTRIQQAAIPVLLRGRDALVNAPTGSGKTLAYLAGIVNDLQAQEPRVSRAEGTHALIIVPTRELCLQIADVLTLILRRYIWLVGGAIYGGENRSKEKARLRKGVTVLVATPGRLLDHLENTQSFRTEELRWLVLDEADRLLDLGFEQKIGEIIAITDRRTAEAGNRRRQTVLLSATLHSKLDSLASLSLQNPAAIGFQVQAVEGHLHIMSAEGRSDGGDAAGSSAQTADREHFHIPSLLKQRVVEVPSKMRLVVLAGLLRQICAAQRAAKVVLFMSSCDAVEFVHQMFSEVFELVDGEPLLSTPIFKLHGNLAQGVRTHTFLEFSRCKSGVLICTDVAARGLDFPEVTSIIQYDPPGEASEYVHRVGRTARMGKVGEAFLFLLPCERGYLAKLEATGVRLQPINLLPALDLLPSQPGQQGRPGRTLDTHTGAHALQARLGEAVSADAGLRSLASDAFRSSVRAYAAHPAALKDVFHVKRLHLGHVAHSFALREAPSMLGKSSNKTELKRKKAEERGGKKTTDTKVKRS</sequence>
<feature type="short sequence motif" description="Q motif" evidence="6">
    <location>
        <begin position="149"/>
        <end position="177"/>
    </location>
</feature>
<evidence type="ECO:0000313" key="14">
    <source>
        <dbReference type="Proteomes" id="UP001491310"/>
    </source>
</evidence>
<dbReference type="InterPro" id="IPR014001">
    <property type="entry name" value="Helicase_ATP-bd"/>
</dbReference>
<evidence type="ECO:0000256" key="6">
    <source>
        <dbReference type="PROSITE-ProRule" id="PRU00552"/>
    </source>
</evidence>
<dbReference type="EMBL" id="JALJOT010000006">
    <property type="protein sequence ID" value="KAK9909379.1"/>
    <property type="molecule type" value="Genomic_DNA"/>
</dbReference>
<accession>A0ABR2YQU7</accession>
<dbReference type="SMART" id="SM00490">
    <property type="entry name" value="HELICc"/>
    <property type="match status" value="1"/>
</dbReference>
<keyword evidence="5 8" id="KW-0694">RNA-binding</keyword>
<dbReference type="SUPFAM" id="SSF52540">
    <property type="entry name" value="P-loop containing nucleoside triphosphate hydrolases"/>
    <property type="match status" value="2"/>
</dbReference>
<dbReference type="SMART" id="SM00487">
    <property type="entry name" value="DEXDc"/>
    <property type="match status" value="1"/>
</dbReference>
<feature type="domain" description="DEAD-box RNA helicase Q" evidence="12">
    <location>
        <begin position="149"/>
        <end position="177"/>
    </location>
</feature>
<keyword evidence="2 7" id="KW-0378">Hydrolase</keyword>
<dbReference type="CDD" id="cd17949">
    <property type="entry name" value="DEADc_DDX31"/>
    <property type="match status" value="1"/>
</dbReference>
<protein>
    <recommendedName>
        <fullName evidence="8">ATP-dependent RNA helicase</fullName>
        <ecNumber evidence="8">3.6.4.13</ecNumber>
    </recommendedName>
</protein>
<reference evidence="13 14" key="1">
    <citation type="journal article" date="2024" name="Nat. Commun.">
        <title>Phylogenomics reveals the evolutionary origins of lichenization in chlorophyte algae.</title>
        <authorList>
            <person name="Puginier C."/>
            <person name="Libourel C."/>
            <person name="Otte J."/>
            <person name="Skaloud P."/>
            <person name="Haon M."/>
            <person name="Grisel S."/>
            <person name="Petersen M."/>
            <person name="Berrin J.G."/>
            <person name="Delaux P.M."/>
            <person name="Dal Grande F."/>
            <person name="Keller J."/>
        </authorList>
    </citation>
    <scope>NUCLEOTIDE SEQUENCE [LARGE SCALE GENOMIC DNA]</scope>
    <source>
        <strain evidence="13 14">SAG 216-7</strain>
    </source>
</reference>
<dbReference type="CDD" id="cd18787">
    <property type="entry name" value="SF2_C_DEAD"/>
    <property type="match status" value="1"/>
</dbReference>
<dbReference type="InterPro" id="IPR000629">
    <property type="entry name" value="RNA-helicase_DEAD-box_CS"/>
</dbReference>
<dbReference type="PROSITE" id="PS51194">
    <property type="entry name" value="HELICASE_CTER"/>
    <property type="match status" value="1"/>
</dbReference>
<evidence type="ECO:0000256" key="3">
    <source>
        <dbReference type="ARBA" id="ARBA00022806"/>
    </source>
</evidence>
<feature type="region of interest" description="Disordered" evidence="9">
    <location>
        <begin position="668"/>
        <end position="699"/>
    </location>
</feature>
<dbReference type="Pfam" id="PF00271">
    <property type="entry name" value="Helicase_C"/>
    <property type="match status" value="1"/>
</dbReference>
<evidence type="ECO:0000259" key="11">
    <source>
        <dbReference type="PROSITE" id="PS51194"/>
    </source>
</evidence>
<gene>
    <name evidence="13" type="ORF">WJX75_001301</name>
</gene>
<dbReference type="EC" id="3.6.4.13" evidence="8"/>